<evidence type="ECO:0000313" key="1">
    <source>
        <dbReference type="EMBL" id="PBK66605.1"/>
    </source>
</evidence>
<dbReference type="AlphaFoldDB" id="A0A2H3B6W4"/>
<protein>
    <submittedName>
        <fullName evidence="1">Uncharacterized protein</fullName>
    </submittedName>
</protein>
<organism evidence="1 2">
    <name type="scientific">Armillaria solidipes</name>
    <dbReference type="NCBI Taxonomy" id="1076256"/>
    <lineage>
        <taxon>Eukaryota</taxon>
        <taxon>Fungi</taxon>
        <taxon>Dikarya</taxon>
        <taxon>Basidiomycota</taxon>
        <taxon>Agaricomycotina</taxon>
        <taxon>Agaricomycetes</taxon>
        <taxon>Agaricomycetidae</taxon>
        <taxon>Agaricales</taxon>
        <taxon>Marasmiineae</taxon>
        <taxon>Physalacriaceae</taxon>
        <taxon>Armillaria</taxon>
    </lineage>
</organism>
<sequence>MYPVSGSSYYSSRISSCWQELGTLESFSVQKLRISRALAKQLHLAPSDRLKSSAFHMISQGSPKIEEGPTYAMQGERSPWITYVRRRVQIVIVLIIGEYGVTQQNARTSKRNELPRFTTGRMSALPVNPCSSRPVVIAKSFHWSAVHLCQNLASTVVFLKTGNLSRSGSLWRNAFGRLSKNGDS</sequence>
<dbReference type="EMBL" id="KZ293440">
    <property type="protein sequence ID" value="PBK66605.1"/>
    <property type="molecule type" value="Genomic_DNA"/>
</dbReference>
<dbReference type="Proteomes" id="UP000218334">
    <property type="component" value="Unassembled WGS sequence"/>
</dbReference>
<reference evidence="2" key="1">
    <citation type="journal article" date="2017" name="Nat. Ecol. Evol.">
        <title>Genome expansion and lineage-specific genetic innovations in the forest pathogenic fungi Armillaria.</title>
        <authorList>
            <person name="Sipos G."/>
            <person name="Prasanna A.N."/>
            <person name="Walter M.C."/>
            <person name="O'Connor E."/>
            <person name="Balint B."/>
            <person name="Krizsan K."/>
            <person name="Kiss B."/>
            <person name="Hess J."/>
            <person name="Varga T."/>
            <person name="Slot J."/>
            <person name="Riley R."/>
            <person name="Boka B."/>
            <person name="Rigling D."/>
            <person name="Barry K."/>
            <person name="Lee J."/>
            <person name="Mihaltcheva S."/>
            <person name="LaButti K."/>
            <person name="Lipzen A."/>
            <person name="Waldron R."/>
            <person name="Moloney N.M."/>
            <person name="Sperisen C."/>
            <person name="Kredics L."/>
            <person name="Vagvoelgyi C."/>
            <person name="Patrignani A."/>
            <person name="Fitzpatrick D."/>
            <person name="Nagy I."/>
            <person name="Doyle S."/>
            <person name="Anderson J.B."/>
            <person name="Grigoriev I.V."/>
            <person name="Gueldener U."/>
            <person name="Muensterkoetter M."/>
            <person name="Nagy L.G."/>
        </authorList>
    </citation>
    <scope>NUCLEOTIDE SEQUENCE [LARGE SCALE GENOMIC DNA]</scope>
    <source>
        <strain evidence="2">28-4</strain>
    </source>
</reference>
<keyword evidence="2" id="KW-1185">Reference proteome</keyword>
<name>A0A2H3B6W4_9AGAR</name>
<proteinExistence type="predicted"/>
<evidence type="ECO:0000313" key="2">
    <source>
        <dbReference type="Proteomes" id="UP000218334"/>
    </source>
</evidence>
<accession>A0A2H3B6W4</accession>
<gene>
    <name evidence="1" type="ORF">ARMSODRAFT_351862</name>
</gene>